<dbReference type="RefSeq" id="WP_282905114.1">
    <property type="nucleotide sequence ID" value="NZ_CP124855.1"/>
</dbReference>
<feature type="transmembrane region" description="Helical" evidence="1">
    <location>
        <begin position="55"/>
        <end position="84"/>
    </location>
</feature>
<organism evidence="2 3">
    <name type="scientific">Chryseobacterium gotjawalense</name>
    <dbReference type="NCBI Taxonomy" id="3042315"/>
    <lineage>
        <taxon>Bacteria</taxon>
        <taxon>Pseudomonadati</taxon>
        <taxon>Bacteroidota</taxon>
        <taxon>Flavobacteriia</taxon>
        <taxon>Flavobacteriales</taxon>
        <taxon>Weeksellaceae</taxon>
        <taxon>Chryseobacterium group</taxon>
        <taxon>Chryseobacterium</taxon>
    </lineage>
</organism>
<name>A0ABY8RF45_9FLAO</name>
<sequence>MNYLVSISLSFLLTLCCKSNHTNYSVLHLCKHRSIREASMEHPIFNQELLFARLFLLFTWLSLLGSLYLHLALFTFYLALQIALGESKTQMMKKRNTSPLKTNPLKSFDMNVNVALSIVEIIKINLHDEFY</sequence>
<evidence type="ECO:0000256" key="1">
    <source>
        <dbReference type="SAM" id="Phobius"/>
    </source>
</evidence>
<proteinExistence type="predicted"/>
<accession>A0ABY8RF45</accession>
<gene>
    <name evidence="2" type="ORF">QGN23_00575</name>
</gene>
<dbReference type="Proteomes" id="UP001241656">
    <property type="component" value="Chromosome"/>
</dbReference>
<keyword evidence="1" id="KW-1133">Transmembrane helix</keyword>
<keyword evidence="3" id="KW-1185">Reference proteome</keyword>
<evidence type="ECO:0000313" key="2">
    <source>
        <dbReference type="EMBL" id="WHF51788.1"/>
    </source>
</evidence>
<evidence type="ECO:0000313" key="3">
    <source>
        <dbReference type="Proteomes" id="UP001241656"/>
    </source>
</evidence>
<keyword evidence="1" id="KW-0812">Transmembrane</keyword>
<protein>
    <submittedName>
        <fullName evidence="2">Uncharacterized protein</fullName>
    </submittedName>
</protein>
<dbReference type="EMBL" id="CP124855">
    <property type="protein sequence ID" value="WHF51788.1"/>
    <property type="molecule type" value="Genomic_DNA"/>
</dbReference>
<reference evidence="2 3" key="1">
    <citation type="submission" date="2023-05" db="EMBL/GenBank/DDBJ databases">
        <title>Genomic insight into Chryseobacterium sp. wdc7 isolated forest soil (Gotjawal).</title>
        <authorList>
            <person name="Park S.-J."/>
        </authorList>
    </citation>
    <scope>NUCLEOTIDE SEQUENCE [LARGE SCALE GENOMIC DNA]</scope>
    <source>
        <strain evidence="3">wdc7</strain>
    </source>
</reference>
<keyword evidence="1" id="KW-0472">Membrane</keyword>